<feature type="compositionally biased region" description="Basic and acidic residues" evidence="1">
    <location>
        <begin position="574"/>
        <end position="584"/>
    </location>
</feature>
<accession>A0A811KZT9</accession>
<keyword evidence="4" id="KW-1185">Reference proteome</keyword>
<gene>
    <name evidence="3" type="ORF">BOKJ2_LOCUS9429</name>
</gene>
<dbReference type="EMBL" id="CAJFDH010000004">
    <property type="protein sequence ID" value="CAD5221407.1"/>
    <property type="molecule type" value="Genomic_DNA"/>
</dbReference>
<dbReference type="EMBL" id="CAJFCW020000004">
    <property type="protein sequence ID" value="CAG9115041.1"/>
    <property type="molecule type" value="Genomic_DNA"/>
</dbReference>
<dbReference type="Proteomes" id="UP000614601">
    <property type="component" value="Unassembled WGS sequence"/>
</dbReference>
<name>A0A811KZT9_9BILA</name>
<dbReference type="Pfam" id="PF04155">
    <property type="entry name" value="Ground-like"/>
    <property type="match status" value="1"/>
</dbReference>
<evidence type="ECO:0000259" key="2">
    <source>
        <dbReference type="Pfam" id="PF04155"/>
    </source>
</evidence>
<feature type="domain" description="Ground-like" evidence="2">
    <location>
        <begin position="197"/>
        <end position="276"/>
    </location>
</feature>
<feature type="compositionally biased region" description="Polar residues" evidence="1">
    <location>
        <begin position="387"/>
        <end position="396"/>
    </location>
</feature>
<feature type="compositionally biased region" description="Polar residues" evidence="1">
    <location>
        <begin position="545"/>
        <end position="571"/>
    </location>
</feature>
<proteinExistence type="predicted"/>
<dbReference type="InterPro" id="IPR007284">
    <property type="entry name" value="Ground-like_dom"/>
</dbReference>
<comment type="caution">
    <text evidence="3">The sequence shown here is derived from an EMBL/GenBank/DDBJ whole genome shotgun (WGS) entry which is preliminary data.</text>
</comment>
<feature type="region of interest" description="Disordered" evidence="1">
    <location>
        <begin position="133"/>
        <end position="173"/>
    </location>
</feature>
<evidence type="ECO:0000313" key="4">
    <source>
        <dbReference type="Proteomes" id="UP000614601"/>
    </source>
</evidence>
<sequence>MDFQKHVTIEPNAASNSSFLSDFEQSVGLSRHRHHLSAAERKKRCFGIFAGLFSGFGGGGAGNLAASASALASYASASSAASAAASSNAAQAALASQAAQSSLASQSSSASNSVGGAGAANAAASASNAVPPTIPLPNVQAPLPIPPPNVQNQGSTSPEEIEDSENPNQLTDEQQRQIIQQEARYPLKQCYTNADKFMCCNERLEKFMDEAYRILEETGGGGSKKKVADFMENFMESRLDKTFEVIVGTGDYVSKSHFSDDHYCKIKRDDKFILVYGTPVEGKEETAGYELTDNNIKEPYEPTSYSEISIEYNKSDDGYDRKTNVYDNAKNENGPNGYDNKVDSIYSTKGADDVYKNIDTTTVYGKEDSRTGYDGKSKNSDYKIKATNTGYDTIGSNKGYDTKANDNGDDTKATDKDYDTKASSNYYEPNVSPKALRYEPEDLYGNEVTKIDTSQIAILNGYHSIAENNDEVKLTVNKANPIGGSTGGQSSGTEAKNIDSGGQSGGTDAKDHTTNNEHSSTSDAKDTSTNANNKISSHDKKKSTVSEYTQSLPNLINHRNQDNSMKQSSKSKSTRQEQDKEPHGYGENSLLNKLEKMNNVIEQVISSNVTKQAIMSNIVPIMVSGEASINNIMAKVFKPAVVEHNVKGSRAMNSGSIKNLVSTKDNMAGTQGNTLVKTPNIEESNDHEVLEKSENIHGNHEFNSILSEGLKDHSHNFGSSENEKINEKRGHNNEVRDHNNEKRGHKDIDRIKMLDEKLQNSLHKDMAKRRRKYKMGLLEFLRKKIIANL</sequence>
<reference evidence="3" key="1">
    <citation type="submission" date="2020-09" db="EMBL/GenBank/DDBJ databases">
        <authorList>
            <person name="Kikuchi T."/>
        </authorList>
    </citation>
    <scope>NUCLEOTIDE SEQUENCE</scope>
    <source>
        <strain evidence="3">SH1</strain>
    </source>
</reference>
<feature type="region of interest" description="Disordered" evidence="1">
    <location>
        <begin position="717"/>
        <end position="747"/>
    </location>
</feature>
<protein>
    <recommendedName>
        <fullName evidence="2">Ground-like domain-containing protein</fullName>
    </recommendedName>
</protein>
<dbReference type="Proteomes" id="UP000783686">
    <property type="component" value="Unassembled WGS sequence"/>
</dbReference>
<evidence type="ECO:0000313" key="3">
    <source>
        <dbReference type="EMBL" id="CAD5221407.1"/>
    </source>
</evidence>
<feature type="region of interest" description="Disordered" evidence="1">
    <location>
        <begin position="387"/>
        <end position="434"/>
    </location>
</feature>
<organism evidence="3 4">
    <name type="scientific">Bursaphelenchus okinawaensis</name>
    <dbReference type="NCBI Taxonomy" id="465554"/>
    <lineage>
        <taxon>Eukaryota</taxon>
        <taxon>Metazoa</taxon>
        <taxon>Ecdysozoa</taxon>
        <taxon>Nematoda</taxon>
        <taxon>Chromadorea</taxon>
        <taxon>Rhabditida</taxon>
        <taxon>Tylenchina</taxon>
        <taxon>Tylenchomorpha</taxon>
        <taxon>Aphelenchoidea</taxon>
        <taxon>Aphelenchoididae</taxon>
        <taxon>Bursaphelenchus</taxon>
    </lineage>
</organism>
<feature type="compositionally biased region" description="Basic and acidic residues" evidence="1">
    <location>
        <begin position="400"/>
        <end position="420"/>
    </location>
</feature>
<dbReference type="AlphaFoldDB" id="A0A811KZT9"/>
<feature type="compositionally biased region" description="Polar residues" evidence="1">
    <location>
        <begin position="516"/>
        <end position="535"/>
    </location>
</feature>
<dbReference type="OrthoDB" id="5868017at2759"/>
<feature type="region of interest" description="Disordered" evidence="1">
    <location>
        <begin position="480"/>
        <end position="588"/>
    </location>
</feature>
<evidence type="ECO:0000256" key="1">
    <source>
        <dbReference type="SAM" id="MobiDB-lite"/>
    </source>
</evidence>
<dbReference type="PANTHER" id="PTHR31967">
    <property type="entry name" value="GROUNDHOG (HEDGEHOG-LIKE FAMILY)-RELATED"/>
    <property type="match status" value="1"/>
</dbReference>
<dbReference type="PANTHER" id="PTHR31967:SF20">
    <property type="entry name" value="GROUND-LIKE DOMAIN-CONTAINING PROTEIN"/>
    <property type="match status" value="1"/>
</dbReference>